<comment type="caution">
    <text evidence="6">The sequence shown here is derived from an EMBL/GenBank/DDBJ whole genome shotgun (WGS) entry which is preliminary data.</text>
</comment>
<dbReference type="VEuPathDB" id="GiardiaDB:QR46_2019"/>
<feature type="region of interest" description="Disordered" evidence="5">
    <location>
        <begin position="1135"/>
        <end position="1162"/>
    </location>
</feature>
<evidence type="ECO:0000313" key="7">
    <source>
        <dbReference type="Proteomes" id="UP000018320"/>
    </source>
</evidence>
<feature type="coiled-coil region" evidence="4">
    <location>
        <begin position="848"/>
        <end position="907"/>
    </location>
</feature>
<gene>
    <name evidence="6" type="ORF">DHA2_21662</name>
</gene>
<dbReference type="PANTHER" id="PTHR18921">
    <property type="entry name" value="MYOSIN HEAVY CHAIN - RELATED"/>
    <property type="match status" value="1"/>
</dbReference>
<dbReference type="VEuPathDB" id="GiardiaDB:DHA2_21662"/>
<reference evidence="7" key="1">
    <citation type="submission" date="2012-02" db="EMBL/GenBank/DDBJ databases">
        <title>Genome sequencing of Giardia lamblia Genotypes A2 and B isolates (DH and GS) and comparative analysis with the genomes of Genotypes A1 and E (WB and Pig).</title>
        <authorList>
            <person name="Adam R."/>
            <person name="Dahlstrom E."/>
            <person name="Martens C."/>
            <person name="Bruno D."/>
            <person name="Barbian K."/>
            <person name="Porcella S.F."/>
            <person name="Nash T."/>
        </authorList>
    </citation>
    <scope>NUCLEOTIDE SEQUENCE</scope>
    <source>
        <strain evidence="7">DH</strain>
    </source>
</reference>
<feature type="coiled-coil region" evidence="4">
    <location>
        <begin position="249"/>
        <end position="283"/>
    </location>
</feature>
<dbReference type="GO" id="GO:0031267">
    <property type="term" value="F:small GTPase binding"/>
    <property type="evidence" value="ECO:0007669"/>
    <property type="project" value="TreeGrafter"/>
</dbReference>
<evidence type="ECO:0000256" key="2">
    <source>
        <dbReference type="ARBA" id="ARBA00023034"/>
    </source>
</evidence>
<feature type="compositionally biased region" description="Basic residues" evidence="5">
    <location>
        <begin position="761"/>
        <end position="770"/>
    </location>
</feature>
<accession>V6TC24</accession>
<dbReference type="GO" id="GO:0006888">
    <property type="term" value="P:endoplasmic reticulum to Golgi vesicle-mediated transport"/>
    <property type="evidence" value="ECO:0007669"/>
    <property type="project" value="TreeGrafter"/>
</dbReference>
<dbReference type="GO" id="GO:0007030">
    <property type="term" value="P:Golgi organization"/>
    <property type="evidence" value="ECO:0007669"/>
    <property type="project" value="TreeGrafter"/>
</dbReference>
<dbReference type="EMBL" id="AHGT01000061">
    <property type="protein sequence ID" value="ESU35982.1"/>
    <property type="molecule type" value="Genomic_DNA"/>
</dbReference>
<feature type="compositionally biased region" description="Basic and acidic residues" evidence="5">
    <location>
        <begin position="949"/>
        <end position="960"/>
    </location>
</feature>
<feature type="coiled-coil region" evidence="4">
    <location>
        <begin position="1516"/>
        <end position="1593"/>
    </location>
</feature>
<dbReference type="VEuPathDB" id="GiardiaDB:GL50581_2729"/>
<dbReference type="PANTHER" id="PTHR18921:SF2">
    <property type="entry name" value="THYROID RECEPTOR-INTERACTING PROTEIN 11"/>
    <property type="match status" value="1"/>
</dbReference>
<dbReference type="Proteomes" id="UP000018320">
    <property type="component" value="Unassembled WGS sequence"/>
</dbReference>
<keyword evidence="3 4" id="KW-0175">Coiled coil</keyword>
<feature type="coiled-coil region" evidence="4">
    <location>
        <begin position="474"/>
        <end position="568"/>
    </location>
</feature>
<dbReference type="GO" id="GO:0005794">
    <property type="term" value="C:Golgi apparatus"/>
    <property type="evidence" value="ECO:0007669"/>
    <property type="project" value="UniProtKB-SubCell"/>
</dbReference>
<feature type="coiled-coil region" evidence="4">
    <location>
        <begin position="316"/>
        <end position="434"/>
    </location>
</feature>
<evidence type="ECO:0000313" key="6">
    <source>
        <dbReference type="EMBL" id="ESU35982.1"/>
    </source>
</evidence>
<dbReference type="VEuPathDB" id="GiardiaDB:GL50803_0021662"/>
<feature type="region of interest" description="Disordered" evidence="5">
    <location>
        <begin position="941"/>
        <end position="982"/>
    </location>
</feature>
<reference evidence="6 7" key="2">
    <citation type="journal article" date="2013" name="Genome Biol. Evol.">
        <title>Genome sequencing of Giardia lamblia genotypes A2 and B isolates (DH and GS) and comparative analysis with the genomes of genotypes A1 and E (WB and Pig).</title>
        <authorList>
            <person name="Adam R.D."/>
            <person name="Dahlstrom E.W."/>
            <person name="Martens C.A."/>
            <person name="Bruno D.P."/>
            <person name="Barbian K.D."/>
            <person name="Ricklefs S.M."/>
            <person name="Hernandez M.M."/>
            <person name="Narla N.P."/>
            <person name="Patel R.B."/>
            <person name="Porcella S.F."/>
            <person name="Nash T.E."/>
        </authorList>
    </citation>
    <scope>NUCLEOTIDE SEQUENCE [LARGE SCALE GENOMIC DNA]</scope>
    <source>
        <strain evidence="6 7">DH</strain>
    </source>
</reference>
<dbReference type="Gene3D" id="1.20.5.1700">
    <property type="match status" value="1"/>
</dbReference>
<feature type="coiled-coil region" evidence="4">
    <location>
        <begin position="1617"/>
        <end position="1775"/>
    </location>
</feature>
<organism evidence="6 7">
    <name type="scientific">Giardia intestinalis</name>
    <name type="common">Giardia lamblia</name>
    <dbReference type="NCBI Taxonomy" id="5741"/>
    <lineage>
        <taxon>Eukaryota</taxon>
        <taxon>Metamonada</taxon>
        <taxon>Diplomonadida</taxon>
        <taxon>Hexamitidae</taxon>
        <taxon>Giardiinae</taxon>
        <taxon>Giardia</taxon>
    </lineage>
</organism>
<evidence type="ECO:0000256" key="3">
    <source>
        <dbReference type="ARBA" id="ARBA00023054"/>
    </source>
</evidence>
<feature type="coiled-coil region" evidence="4">
    <location>
        <begin position="1180"/>
        <end position="1242"/>
    </location>
</feature>
<comment type="subcellular location">
    <subcellularLocation>
        <location evidence="1">Golgi apparatus</location>
    </subcellularLocation>
</comment>
<feature type="region of interest" description="Disordered" evidence="5">
    <location>
        <begin position="761"/>
        <end position="789"/>
    </location>
</feature>
<keyword evidence="2" id="KW-0333">Golgi apparatus</keyword>
<evidence type="ECO:0000256" key="4">
    <source>
        <dbReference type="SAM" id="Coils"/>
    </source>
</evidence>
<feature type="region of interest" description="Disordered" evidence="5">
    <location>
        <begin position="1463"/>
        <end position="1485"/>
    </location>
</feature>
<name>V6TC24_GIAIN</name>
<feature type="region of interest" description="Disordered" evidence="5">
    <location>
        <begin position="1074"/>
        <end position="1099"/>
    </location>
</feature>
<evidence type="ECO:0000256" key="5">
    <source>
        <dbReference type="SAM" id="MobiDB-lite"/>
    </source>
</evidence>
<proteinExistence type="predicted"/>
<protein>
    <submittedName>
        <fullName evidence="6">Chromosome segregation protein SMC</fullName>
    </submittedName>
</protein>
<feature type="non-terminal residue" evidence="6">
    <location>
        <position position="1"/>
    </location>
</feature>
<sequence length="1998" mass="223068">VQGAGRATATAGHDFRFWMPGRSIGRPAERLLLPALWQRTMPHLSARRAEVSKRPAAACTKYLLGWQPVNRLKNTKSASMSISIQEQVTANGATISGVQQRDSLYSHTEFSLKESPAVLHQEDGGEIPEEFNMTDATDILRSTEAPEIKFRRLEKAYLELMLMNEQLINYLKKSKSTIQRLKKISRTVETVCSADGYGKKESKAIDSMLRLLSESWMERNINRECGELQDLVVLLEATLAENRTFKSSAKSLAQEMVEKNSEITELQSQLGRLKEALVATQTASDGSSKEVSDLRTQLEGLQKLYAANVEQTRLQDAHIEAIAQEYKENMARLEDKICTCSADVARLTEERDGLRQQNEALLADVDGLQTKIINAKSNVQLLLAQQDGEIERLKAEIESQLPLQNEYELLMTKYHAKEKDIDALTMRVVELERLLESNTSTYEERLKGAFKTIAEDRARLDALSLEVLHTQQELQTATLKNTSLEAKLHATESQLSEKAIELKNEAANHKQILTVLEEQLKCSAAEVHALQREKKAVEVEANTTKELLEQARNELASRLSEIAVLTQKLEQSSNDLVVTERIRDSEDETNRKRIAALEKQLQEILTVKDASNSMMCDHQFNCSEQPAELYTAETASCTSTALAPTSDTGNLQEESRDRLIEIIARLTLELAGARNIKAPAQQDYASLDPATAAVVAGLALQLDSAENSINAHKVHIESLISEITKLRGELLEAGDTLSEQVTSSQKLSKRGMCGQMILKKSRTIKSRASSRRSSVASVDHSDAELSTSDLGEGDAVTKARKFLDAKDAKDFEIQKFKDKLVITEEQVNIAQLTILAKDKELTTLWEKYKSLKEQMEILSTNYSRLIEQHEKTVSNNTRKMAQQAKDNSVLLREIDLLKAEINSLVQANGATITSGVIASPAGTGLPPRQVLSPSTSIMRTHLQRSLHKSHADDTSVDESRQYSMSVDDGTASHLEEDDLPLPVFPAPDPDSKPYVDAPRRVVKVEQSGSSRVLYEDVELSDSDDYELVNIYSDLTIIEEELLGMITICGSTLCEDDQYQSQEYSTAVSTTQTLRREATLCSPEQSIDRPHSLEEGGDAVVDNPELNKAFQDIKFLKRNITRYALAKEKQIRKLSQQLERPLSSPVSVANTDKSGTTPNTTSESAKLRLQVAMRPDQTADLSFLQATVIRLEEEKSVLSDNYNNMECITKELMKTQASQEKLIDSLNEEVLTLRQRLKEQSDTIITKTETIESLTECISRHGEEIQQISTTVVKERDALIEAMKRELVTKDDEIRCMQETIATLEMSHRVPSSGLYQDTCIHDDDQPSIRKARDTYYVLKASVEKMIREKTENMDSITHNIIDLQSQVARIFSREKITVDGLLREKRTLQTAFDSIIADLRREQSSFLDANELDAGEDTAIFSVENSGTLPLKGSKLQQKPDPSLSNLKESKLAIEMGLQTSTLTSSSLSPHSVENIHRSTSPLRSSTVSEVIERCTGPTSQDAAVAEEHSTSASLASEAEVEIHKLRKEISIAKADIELASQEHEAEVRRLKSKIQGLQAELLETEEAHEQEISKLRNLVARLRKERANMLETHAATSALPITARPQETICDKCKDYDALLSKLTNAEAELSVAQDTIQELRKEESASMSRSILATSSLMYERDIDRVREQYEQEIEALQRQVRQLSKALEEQKKEFEAELEKMLAEVTEARSSSSTIVAEATAAQLAETTAIIAAMENENKTLADLNIKLNNERQELLKQLSEKDDKLEALRKMSGGTDDTSVVTLKLQLKSAQEKNKLSDRRILDQSSVISQLRAENERLRRAAVSAGKGDKLENERLKTELIRVQNTLERTIKGMNEEAQNLLSELAMLRAEHTLMKRETTGEIDRLKKELAAVKAQHGASQKQANIPVLPDLDMAAKRAMFELSEAGGCSLSGPAKEDFMISANVTDTDILTSKLDKVILEITNAIETRNTLMETLRNNYGSTGLSEKPTELCE</sequence>
<evidence type="ECO:0000256" key="1">
    <source>
        <dbReference type="ARBA" id="ARBA00004555"/>
    </source>
</evidence>
<feature type="coiled-coil region" evidence="4">
    <location>
        <begin position="1848"/>
        <end position="1907"/>
    </location>
</feature>